<proteinExistence type="predicted"/>
<accession>A0ABS5JC63</accession>
<evidence type="ECO:0000313" key="2">
    <source>
        <dbReference type="Proteomes" id="UP000676386"/>
    </source>
</evidence>
<protein>
    <submittedName>
        <fullName evidence="1">Uncharacterized protein</fullName>
    </submittedName>
</protein>
<organism evidence="1 2">
    <name type="scientific">Chitinophaga hostae</name>
    <dbReference type="NCBI Taxonomy" id="2831022"/>
    <lineage>
        <taxon>Bacteria</taxon>
        <taxon>Pseudomonadati</taxon>
        <taxon>Bacteroidota</taxon>
        <taxon>Chitinophagia</taxon>
        <taxon>Chitinophagales</taxon>
        <taxon>Chitinophagaceae</taxon>
        <taxon>Chitinophaga</taxon>
    </lineage>
</organism>
<sequence length="180" mass="20410">MEELTLGVGSRVQHAHFGPGVIVAVKYAQYRVTFMDHGIKMIDKTDPLFEVLVAENATSEVETASDTEISLLKILRLWGGITEVVPLGDRWKGGNIILQPGDASLKAKELPIDTFFHKIVMLRDRLRVLEQNINSHKVLTDEEKVNLQQYITRIYGSLTTFNVLFRDKEHWFTGEKGSND</sequence>
<comment type="caution">
    <text evidence="1">The sequence shown here is derived from an EMBL/GenBank/DDBJ whole genome shotgun (WGS) entry which is preliminary data.</text>
</comment>
<gene>
    <name evidence="1" type="ORF">KE626_33045</name>
</gene>
<evidence type="ECO:0000313" key="1">
    <source>
        <dbReference type="EMBL" id="MBS0032207.1"/>
    </source>
</evidence>
<reference evidence="1 2" key="1">
    <citation type="submission" date="2021-04" db="EMBL/GenBank/DDBJ databases">
        <title>Chitinophaga sp. nov., isolated from the rhizosphere soil.</title>
        <authorList>
            <person name="He S."/>
        </authorList>
    </citation>
    <scope>NUCLEOTIDE SEQUENCE [LARGE SCALE GENOMIC DNA]</scope>
    <source>
        <strain evidence="1 2">2R12</strain>
    </source>
</reference>
<dbReference type="RefSeq" id="WP_211977365.1">
    <property type="nucleotide sequence ID" value="NZ_CBFHAM010000022.1"/>
</dbReference>
<name>A0ABS5JC63_9BACT</name>
<keyword evidence="2" id="KW-1185">Reference proteome</keyword>
<dbReference type="Proteomes" id="UP000676386">
    <property type="component" value="Unassembled WGS sequence"/>
</dbReference>
<dbReference type="EMBL" id="JAGTXB010000029">
    <property type="protein sequence ID" value="MBS0032207.1"/>
    <property type="molecule type" value="Genomic_DNA"/>
</dbReference>